<evidence type="ECO:0000256" key="8">
    <source>
        <dbReference type="ARBA" id="ARBA00023170"/>
    </source>
</evidence>
<feature type="transmembrane region" description="Helical" evidence="10">
    <location>
        <begin position="6"/>
        <end position="26"/>
    </location>
</feature>
<dbReference type="AlphaFoldDB" id="A0A8J5UT01"/>
<keyword evidence="9" id="KW-0807">Transducer</keyword>
<dbReference type="OrthoDB" id="2874149at2759"/>
<evidence type="ECO:0000256" key="6">
    <source>
        <dbReference type="ARBA" id="ARBA00023040"/>
    </source>
</evidence>
<evidence type="ECO:0000313" key="11">
    <source>
        <dbReference type="EMBL" id="KAG7661070.1"/>
    </source>
</evidence>
<evidence type="ECO:0000256" key="3">
    <source>
        <dbReference type="ARBA" id="ARBA00022507"/>
    </source>
</evidence>
<comment type="similarity">
    <text evidence="2">Belongs to the G-protein coupled receptor 4 family.</text>
</comment>
<dbReference type="GO" id="GO:0000750">
    <property type="term" value="P:pheromone-dependent signal transduction involved in conjugation with cellular fusion"/>
    <property type="evidence" value="ECO:0007669"/>
    <property type="project" value="TreeGrafter"/>
</dbReference>
<evidence type="ECO:0000256" key="10">
    <source>
        <dbReference type="SAM" id="Phobius"/>
    </source>
</evidence>
<dbReference type="GO" id="GO:0005886">
    <property type="term" value="C:plasma membrane"/>
    <property type="evidence" value="ECO:0007669"/>
    <property type="project" value="TreeGrafter"/>
</dbReference>
<keyword evidence="8" id="KW-0675">Receptor</keyword>
<gene>
    <name evidence="11" type="ORF">J8A68_005442</name>
</gene>
<feature type="transmembrane region" description="Helical" evidence="10">
    <location>
        <begin position="209"/>
        <end position="232"/>
    </location>
</feature>
<dbReference type="CDD" id="cd14966">
    <property type="entry name" value="7tmD_STE3"/>
    <property type="match status" value="1"/>
</dbReference>
<comment type="subcellular location">
    <subcellularLocation>
        <location evidence="1">Membrane</location>
        <topology evidence="1">Multi-pass membrane protein</topology>
    </subcellularLocation>
</comment>
<keyword evidence="12" id="KW-1185">Reference proteome</keyword>
<dbReference type="EMBL" id="JAGSYN010000270">
    <property type="protein sequence ID" value="KAG7661070.1"/>
    <property type="molecule type" value="Genomic_DNA"/>
</dbReference>
<evidence type="ECO:0000256" key="9">
    <source>
        <dbReference type="ARBA" id="ARBA00023224"/>
    </source>
</evidence>
<accession>A0A8J5UT01</accession>
<evidence type="ECO:0000256" key="7">
    <source>
        <dbReference type="ARBA" id="ARBA00023136"/>
    </source>
</evidence>
<protein>
    <submittedName>
        <fullName evidence="11">STE3</fullName>
    </submittedName>
</protein>
<feature type="transmembrane region" description="Helical" evidence="10">
    <location>
        <begin position="33"/>
        <end position="55"/>
    </location>
</feature>
<dbReference type="InterPro" id="IPR001499">
    <property type="entry name" value="GPCR_STE3"/>
</dbReference>
<comment type="caution">
    <text evidence="11">The sequence shown here is derived from an EMBL/GenBank/DDBJ whole genome shotgun (WGS) entry which is preliminary data.</text>
</comment>
<feature type="transmembrane region" description="Helical" evidence="10">
    <location>
        <begin position="265"/>
        <end position="286"/>
    </location>
</feature>
<evidence type="ECO:0000256" key="1">
    <source>
        <dbReference type="ARBA" id="ARBA00004141"/>
    </source>
</evidence>
<dbReference type="GO" id="GO:0004932">
    <property type="term" value="F:mating-type factor pheromone receptor activity"/>
    <property type="evidence" value="ECO:0007669"/>
    <property type="project" value="InterPro"/>
</dbReference>
<dbReference type="GeneID" id="73472242"/>
<reference evidence="11 12" key="1">
    <citation type="journal article" date="2021" name="DNA Res.">
        <title>Genome analysis of Candida subhashii reveals its hybrid nature and dual mitochondrial genome conformations.</title>
        <authorList>
            <person name="Mixao V."/>
            <person name="Hegedusova E."/>
            <person name="Saus E."/>
            <person name="Pryszcz L.P."/>
            <person name="Cillingova A."/>
            <person name="Nosek J."/>
            <person name="Gabaldon T."/>
        </authorList>
    </citation>
    <scope>NUCLEOTIDE SEQUENCE [LARGE SCALE GENOMIC DNA]</scope>
    <source>
        <strain evidence="11 12">CBS 10753</strain>
    </source>
</reference>
<organism evidence="11 12">
    <name type="scientific">[Candida] subhashii</name>
    <dbReference type="NCBI Taxonomy" id="561895"/>
    <lineage>
        <taxon>Eukaryota</taxon>
        <taxon>Fungi</taxon>
        <taxon>Dikarya</taxon>
        <taxon>Ascomycota</taxon>
        <taxon>Saccharomycotina</taxon>
        <taxon>Pichiomycetes</taxon>
        <taxon>Debaryomycetaceae</taxon>
        <taxon>Spathaspora</taxon>
    </lineage>
</organism>
<evidence type="ECO:0000256" key="4">
    <source>
        <dbReference type="ARBA" id="ARBA00022692"/>
    </source>
</evidence>
<name>A0A8J5UT01_9ASCO</name>
<dbReference type="Pfam" id="PF02076">
    <property type="entry name" value="STE3"/>
    <property type="match status" value="1"/>
</dbReference>
<evidence type="ECO:0000256" key="5">
    <source>
        <dbReference type="ARBA" id="ARBA00022989"/>
    </source>
</evidence>
<dbReference type="Proteomes" id="UP000694255">
    <property type="component" value="Unassembled WGS sequence"/>
</dbReference>
<dbReference type="RefSeq" id="XP_049261303.1">
    <property type="nucleotide sequence ID" value="XM_049409509.1"/>
</dbReference>
<evidence type="ECO:0000256" key="2">
    <source>
        <dbReference type="ARBA" id="ARBA00011085"/>
    </source>
</evidence>
<keyword evidence="5 10" id="KW-1133">Transmembrane helix</keyword>
<sequence>MLDSIASGVAAMCFISFILLIPPFLWHCRCKNVPVICLLVWLMFLDLNGFINVVIWGGDNFYQAWDGKGWCDVTALLEVGSNVGKICAITALALNLYMILSAKNPEYTQNTSWKKLVIDLSICLITPIFIMSTSFIVQISRYDIIKYSGCMMIFSETDATIGLQYIWGVIWSVPALILCSLTLVTFFQKRKDANDILLCTNSGLNLKRFARLLIFCILVIIAMVPIATYHFYQKASGEVAKFVWSEVHSWAWGLPLYLDYGMLPLYSRFINFALSVITFLLFGLGADAVEMYREILAKCYIKLPSKNVKENAVVYEPNEMKTLTNKSNFSDNSPLSNAPTMHEFESRYASVLAEFDIAESPQAGPSSPPGAKKVGLPAAYDTQLQELMRDRAKSGDFSFKFEVRQV</sequence>
<keyword evidence="3" id="KW-0589">Pheromone response</keyword>
<keyword evidence="7 10" id="KW-0472">Membrane</keyword>
<feature type="transmembrane region" description="Helical" evidence="10">
    <location>
        <begin position="117"/>
        <end position="139"/>
    </location>
</feature>
<proteinExistence type="inferred from homology"/>
<feature type="transmembrane region" description="Helical" evidence="10">
    <location>
        <begin position="75"/>
        <end position="97"/>
    </location>
</feature>
<keyword evidence="4 10" id="KW-0812">Transmembrane</keyword>
<feature type="transmembrane region" description="Helical" evidence="10">
    <location>
        <begin position="165"/>
        <end position="188"/>
    </location>
</feature>
<evidence type="ECO:0000313" key="12">
    <source>
        <dbReference type="Proteomes" id="UP000694255"/>
    </source>
</evidence>
<keyword evidence="6" id="KW-0297">G-protein coupled receptor</keyword>
<dbReference type="PANTHER" id="PTHR28097:SF1">
    <property type="entry name" value="PHEROMONE A FACTOR RECEPTOR"/>
    <property type="match status" value="1"/>
</dbReference>
<dbReference type="PANTHER" id="PTHR28097">
    <property type="entry name" value="PHEROMONE A FACTOR RECEPTOR"/>
    <property type="match status" value="1"/>
</dbReference>